<accession>A0ABN9GTC8</accession>
<proteinExistence type="predicted"/>
<evidence type="ECO:0000313" key="2">
    <source>
        <dbReference type="EMBL" id="CAI9610698.1"/>
    </source>
</evidence>
<dbReference type="EMBL" id="CATNWA010019007">
    <property type="protein sequence ID" value="CAI9610698.1"/>
    <property type="molecule type" value="Genomic_DNA"/>
</dbReference>
<feature type="region of interest" description="Disordered" evidence="1">
    <location>
        <begin position="63"/>
        <end position="84"/>
    </location>
</feature>
<name>A0ABN9GTC8_9NEOB</name>
<dbReference type="Proteomes" id="UP001162483">
    <property type="component" value="Unassembled WGS sequence"/>
</dbReference>
<feature type="region of interest" description="Disordered" evidence="1">
    <location>
        <begin position="136"/>
        <end position="172"/>
    </location>
</feature>
<gene>
    <name evidence="2" type="ORF">SPARVUS_LOCUS14447257</name>
</gene>
<evidence type="ECO:0000313" key="3">
    <source>
        <dbReference type="Proteomes" id="UP001162483"/>
    </source>
</evidence>
<feature type="non-terminal residue" evidence="2">
    <location>
        <position position="172"/>
    </location>
</feature>
<feature type="compositionally biased region" description="Pro residues" evidence="1">
    <location>
        <begin position="163"/>
        <end position="172"/>
    </location>
</feature>
<protein>
    <submittedName>
        <fullName evidence="2">Uncharacterized protein</fullName>
    </submittedName>
</protein>
<comment type="caution">
    <text evidence="2">The sequence shown here is derived from an EMBL/GenBank/DDBJ whole genome shotgun (WGS) entry which is preliminary data.</text>
</comment>
<organism evidence="2 3">
    <name type="scientific">Staurois parvus</name>
    <dbReference type="NCBI Taxonomy" id="386267"/>
    <lineage>
        <taxon>Eukaryota</taxon>
        <taxon>Metazoa</taxon>
        <taxon>Chordata</taxon>
        <taxon>Craniata</taxon>
        <taxon>Vertebrata</taxon>
        <taxon>Euteleostomi</taxon>
        <taxon>Amphibia</taxon>
        <taxon>Batrachia</taxon>
        <taxon>Anura</taxon>
        <taxon>Neobatrachia</taxon>
        <taxon>Ranoidea</taxon>
        <taxon>Ranidae</taxon>
        <taxon>Staurois</taxon>
    </lineage>
</organism>
<evidence type="ECO:0000256" key="1">
    <source>
        <dbReference type="SAM" id="MobiDB-lite"/>
    </source>
</evidence>
<sequence length="172" mass="17967">MTRCPLASQMNLMPGDPLVPAVKYLTIQCLTQCPWPCQLTRSPPLSCLVTRCFTCLAAPPNEPGGPMPRRPPPGGPMPAWGPGRPAWGPGAMPVASAPAWGPDACRPSWGPAPPAPRLGARCLSPRLGARCLSPPAWGPRRHSRRSSAWGLDAVAPPGARCLSPPPGGPMPV</sequence>
<reference evidence="2" key="1">
    <citation type="submission" date="2023-05" db="EMBL/GenBank/DDBJ databases">
        <authorList>
            <person name="Stuckert A."/>
        </authorList>
    </citation>
    <scope>NUCLEOTIDE SEQUENCE</scope>
</reference>
<keyword evidence="3" id="KW-1185">Reference proteome</keyword>
<feature type="compositionally biased region" description="Pro residues" evidence="1">
    <location>
        <begin position="63"/>
        <end position="76"/>
    </location>
</feature>